<name>A0A212TR07_9BACT</name>
<dbReference type="Proteomes" id="UP000198131">
    <property type="component" value="Unassembled WGS sequence"/>
</dbReference>
<feature type="domain" description="Secretion system C-terminal sorting" evidence="2">
    <location>
        <begin position="1071"/>
        <end position="1140"/>
    </location>
</feature>
<evidence type="ECO:0000256" key="1">
    <source>
        <dbReference type="SAM" id="SignalP"/>
    </source>
</evidence>
<evidence type="ECO:0000259" key="2">
    <source>
        <dbReference type="Pfam" id="PF18962"/>
    </source>
</evidence>
<dbReference type="RefSeq" id="WP_088843525.1">
    <property type="nucleotide sequence ID" value="NZ_FYEW01000001.1"/>
</dbReference>
<accession>A0A212TR07</accession>
<feature type="chain" id="PRO_5011228814" evidence="1">
    <location>
        <begin position="38"/>
        <end position="1146"/>
    </location>
</feature>
<sequence>MPSTLQFSTSTLCQQPKRLWPLLAAALGLLGSQPIAAQQTLRKQLAPVPAQTSIRLPYAAPASHVVAALARPTVAHGVQASISSTATGGNWSDPTTWAGGIVPSAADEVTIVAGATVTVDVAAACASLTIANTASLLTSTTTAYQLQVAGSVTNNGTLDLSNSATVGTDLRFTGAGSASFTGTGTTDLQTVSLAKSVRDDVVDMNLPTLSVKGSATTGDGFLITRVGTPLADDMTGTLKISGSATISNKVVGGAAGYTLPATGGLWLSNANFTVLGQTGSPTINGLLRISAGTYNVGTASGNSLGFGTGALYTQEGGTVNIAGRLNTANAITFTMSGGDLNVVTVGNASASSFSFSLSNNTAANTQTISGGTITLVQPNTNAAIVAADYYVLGSMTATGGTLRIGTGATTAPATGQATFRLAGNAPGLLIDGTTTAKTALLAAQLVVRGNTVVQATSTLDLNGFLLLQAGPTFTNNGTFTANTSASGSTIPGSRLYFQSSAAQTLNGTGTFTSPIRQITFENTGGGVTIAAPIAATSVAMFTGNVLGANNLTIGGGNPVFNSIQYGVTGSTTTAGNFDVAPAFNLGSGALQLIYAPETAPRTTGFEIPASRAVDVITMSNPAGVVVAGGNIQVAGVSNASVLLSNGIITTSPSNTLIIGAGAGDFPVGSALSYVKGPLGITVNSTTPVSRTFAVGDATGWRPVVLMGISTTAAQTFTATVVGGATGGTVSGALSSLNPTRYVRIQNTANLPASARVQLSYGTNDIAGGTATTVVAQAATATGVFVSRGGALATVPTTGVVSTQDLTPGNDFFVLANTEGGVLASSAASVCGGTNAGVITLTGNQGTVVNYQADSGTGFQDVAGTNTGATYAFANLTATTTFRAVILTADNRTVYSAPVTVTATPTPSAAFSYATATYCLGAANPTPTITGAAGGTFSSSATGLVIDPATGVINLATSTAGTYTITYTVAGTCASTATATITINATPARPTVTVVYNGLTTTLTSSAATGNQWYLNGTAIAGATNQTYVVNAAAQYGSYTVATTASGCASQPSQPLVVTSAVKPLAGTSLTLFPTPTTDGHLTLELKGYTKAVTLSIYNAVGQQVRSLTVPAGRQLQPLDLSQLPGGIYILRAQTAGGLDVRRIVKE</sequence>
<proteinExistence type="predicted"/>
<dbReference type="AlphaFoldDB" id="A0A212TR07"/>
<evidence type="ECO:0000313" key="3">
    <source>
        <dbReference type="EMBL" id="SNC68435.1"/>
    </source>
</evidence>
<keyword evidence="1" id="KW-0732">Signal</keyword>
<evidence type="ECO:0000313" key="4">
    <source>
        <dbReference type="Proteomes" id="UP000198131"/>
    </source>
</evidence>
<keyword evidence="4" id="KW-1185">Reference proteome</keyword>
<dbReference type="Pfam" id="PF18962">
    <property type="entry name" value="Por_Secre_tail"/>
    <property type="match status" value="1"/>
</dbReference>
<dbReference type="InterPro" id="IPR026444">
    <property type="entry name" value="Secre_tail"/>
</dbReference>
<dbReference type="OrthoDB" id="9816532at2"/>
<dbReference type="EMBL" id="FYEW01000001">
    <property type="protein sequence ID" value="SNC68435.1"/>
    <property type="molecule type" value="Genomic_DNA"/>
</dbReference>
<reference evidence="4" key="1">
    <citation type="submission" date="2017-06" db="EMBL/GenBank/DDBJ databases">
        <authorList>
            <person name="Varghese N."/>
            <person name="Submissions S."/>
        </authorList>
    </citation>
    <scope>NUCLEOTIDE SEQUENCE [LARGE SCALE GENOMIC DNA]</scope>
    <source>
        <strain evidence="4">DSM 11116</strain>
    </source>
</reference>
<feature type="signal peptide" evidence="1">
    <location>
        <begin position="1"/>
        <end position="37"/>
    </location>
</feature>
<dbReference type="NCBIfam" id="TIGR04183">
    <property type="entry name" value="Por_Secre_tail"/>
    <property type="match status" value="1"/>
</dbReference>
<protein>
    <submittedName>
        <fullName evidence="3">Por secretion system C-terminal sorting domain-containing protein</fullName>
    </submittedName>
</protein>
<gene>
    <name evidence="3" type="ORF">SAMN06265337_2313</name>
</gene>
<organism evidence="3 4">
    <name type="scientific">Hymenobacter gelipurpurascens</name>
    <dbReference type="NCBI Taxonomy" id="89968"/>
    <lineage>
        <taxon>Bacteria</taxon>
        <taxon>Pseudomonadati</taxon>
        <taxon>Bacteroidota</taxon>
        <taxon>Cytophagia</taxon>
        <taxon>Cytophagales</taxon>
        <taxon>Hymenobacteraceae</taxon>
        <taxon>Hymenobacter</taxon>
    </lineage>
</organism>